<organism evidence="4">
    <name type="scientific">Sesamum calycinum</name>
    <dbReference type="NCBI Taxonomy" id="2727403"/>
    <lineage>
        <taxon>Eukaryota</taxon>
        <taxon>Viridiplantae</taxon>
        <taxon>Streptophyta</taxon>
        <taxon>Embryophyta</taxon>
        <taxon>Tracheophyta</taxon>
        <taxon>Spermatophyta</taxon>
        <taxon>Magnoliopsida</taxon>
        <taxon>eudicotyledons</taxon>
        <taxon>Gunneridae</taxon>
        <taxon>Pentapetalae</taxon>
        <taxon>asterids</taxon>
        <taxon>lamiids</taxon>
        <taxon>Lamiales</taxon>
        <taxon>Pedaliaceae</taxon>
        <taxon>Sesamum</taxon>
    </lineage>
</organism>
<evidence type="ECO:0000313" key="4">
    <source>
        <dbReference type="EMBL" id="KAL0310307.1"/>
    </source>
</evidence>
<dbReference type="GO" id="GO:0003676">
    <property type="term" value="F:nucleic acid binding"/>
    <property type="evidence" value="ECO:0007669"/>
    <property type="project" value="InterPro"/>
</dbReference>
<dbReference type="AlphaFoldDB" id="A0AAW2KTS4"/>
<evidence type="ECO:0000259" key="3">
    <source>
        <dbReference type="PROSITE" id="PS50158"/>
    </source>
</evidence>
<accession>A0AAW2KTS4</accession>
<comment type="caution">
    <text evidence="4">The sequence shown here is derived from an EMBL/GenBank/DDBJ whole genome shotgun (WGS) entry which is preliminary data.</text>
</comment>
<gene>
    <name evidence="4" type="ORF">Scaly_2941500</name>
</gene>
<evidence type="ECO:0000256" key="1">
    <source>
        <dbReference type="PROSITE-ProRule" id="PRU00047"/>
    </source>
</evidence>
<dbReference type="GO" id="GO:0008270">
    <property type="term" value="F:zinc ion binding"/>
    <property type="evidence" value="ECO:0007669"/>
    <property type="project" value="UniProtKB-KW"/>
</dbReference>
<dbReference type="InterPro" id="IPR001878">
    <property type="entry name" value="Znf_CCHC"/>
</dbReference>
<dbReference type="PROSITE" id="PS50158">
    <property type="entry name" value="ZF_CCHC"/>
    <property type="match status" value="1"/>
</dbReference>
<sequence>MEITFLEHNRFLLKFFHSVDRDRVLESGPWAFEKSLLVLAVVSDNDNPAEVDLTWCDFHIRIHGLPIGKMTTEIASFIAAKIGRLKDCDSSKGPLSWGSFMRLRVAIDVTKPLPRVLKIRTVLGDEHTVTFTYERLPNFCYLCGKLGHISKWCDSRFQSVVCPGENSPYGPWLRAVGRGDSRTRFPQIREPQMQPPLARPRFTSRSHQTPALV</sequence>
<keyword evidence="1" id="KW-0479">Metal-binding</keyword>
<name>A0AAW2KTS4_9LAMI</name>
<feature type="domain" description="CCHC-type" evidence="3">
    <location>
        <begin position="140"/>
        <end position="153"/>
    </location>
</feature>
<dbReference type="InterPro" id="IPR025836">
    <property type="entry name" value="Zn_knuckle_CX2CX4HX4C"/>
</dbReference>
<dbReference type="PANTHER" id="PTHR31286">
    <property type="entry name" value="GLYCINE-RICH CELL WALL STRUCTURAL PROTEIN 1.8-LIKE"/>
    <property type="match status" value="1"/>
</dbReference>
<protein>
    <recommendedName>
        <fullName evidence="3">CCHC-type domain-containing protein</fullName>
    </recommendedName>
</protein>
<evidence type="ECO:0000256" key="2">
    <source>
        <dbReference type="SAM" id="MobiDB-lite"/>
    </source>
</evidence>
<dbReference type="Pfam" id="PF14111">
    <property type="entry name" value="DUF4283"/>
    <property type="match status" value="1"/>
</dbReference>
<proteinExistence type="predicted"/>
<keyword evidence="1" id="KW-0863">Zinc-finger</keyword>
<feature type="compositionally biased region" description="Polar residues" evidence="2">
    <location>
        <begin position="203"/>
        <end position="213"/>
    </location>
</feature>
<dbReference type="EMBL" id="JACGWM010000225">
    <property type="protein sequence ID" value="KAL0310307.1"/>
    <property type="molecule type" value="Genomic_DNA"/>
</dbReference>
<dbReference type="PANTHER" id="PTHR31286:SF178">
    <property type="entry name" value="DUF4283 DOMAIN-CONTAINING PROTEIN"/>
    <property type="match status" value="1"/>
</dbReference>
<feature type="region of interest" description="Disordered" evidence="2">
    <location>
        <begin position="184"/>
        <end position="213"/>
    </location>
</feature>
<dbReference type="InterPro" id="IPR025558">
    <property type="entry name" value="DUF4283"/>
</dbReference>
<dbReference type="InterPro" id="IPR040256">
    <property type="entry name" value="At4g02000-like"/>
</dbReference>
<reference evidence="4" key="2">
    <citation type="journal article" date="2024" name="Plant">
        <title>Genomic evolution and insights into agronomic trait innovations of Sesamum species.</title>
        <authorList>
            <person name="Miao H."/>
            <person name="Wang L."/>
            <person name="Qu L."/>
            <person name="Liu H."/>
            <person name="Sun Y."/>
            <person name="Le M."/>
            <person name="Wang Q."/>
            <person name="Wei S."/>
            <person name="Zheng Y."/>
            <person name="Lin W."/>
            <person name="Duan Y."/>
            <person name="Cao H."/>
            <person name="Xiong S."/>
            <person name="Wang X."/>
            <person name="Wei L."/>
            <person name="Li C."/>
            <person name="Ma Q."/>
            <person name="Ju M."/>
            <person name="Zhao R."/>
            <person name="Li G."/>
            <person name="Mu C."/>
            <person name="Tian Q."/>
            <person name="Mei H."/>
            <person name="Zhang T."/>
            <person name="Gao T."/>
            <person name="Zhang H."/>
        </authorList>
    </citation>
    <scope>NUCLEOTIDE SEQUENCE</scope>
    <source>
        <strain evidence="4">KEN8</strain>
    </source>
</reference>
<keyword evidence="1" id="KW-0862">Zinc</keyword>
<dbReference type="Pfam" id="PF14392">
    <property type="entry name" value="zf-CCHC_4"/>
    <property type="match status" value="1"/>
</dbReference>
<reference evidence="4" key="1">
    <citation type="submission" date="2020-06" db="EMBL/GenBank/DDBJ databases">
        <authorList>
            <person name="Li T."/>
            <person name="Hu X."/>
            <person name="Zhang T."/>
            <person name="Song X."/>
            <person name="Zhang H."/>
            <person name="Dai N."/>
            <person name="Sheng W."/>
            <person name="Hou X."/>
            <person name="Wei L."/>
        </authorList>
    </citation>
    <scope>NUCLEOTIDE SEQUENCE</scope>
    <source>
        <strain evidence="4">KEN8</strain>
        <tissue evidence="4">Leaf</tissue>
    </source>
</reference>